<evidence type="ECO:0000256" key="2">
    <source>
        <dbReference type="ARBA" id="ARBA00022692"/>
    </source>
</evidence>
<dbReference type="Gene3D" id="1.10.287.470">
    <property type="entry name" value="Helix hairpin bin"/>
    <property type="match status" value="1"/>
</dbReference>
<keyword evidence="10" id="KW-1185">Reference proteome</keyword>
<evidence type="ECO:0000256" key="4">
    <source>
        <dbReference type="ARBA" id="ARBA00023136"/>
    </source>
</evidence>
<evidence type="ECO:0000259" key="7">
    <source>
        <dbReference type="Pfam" id="PF25917"/>
    </source>
</evidence>
<evidence type="ECO:0000256" key="5">
    <source>
        <dbReference type="SAM" id="Phobius"/>
    </source>
</evidence>
<keyword evidence="2 5" id="KW-0812">Transmembrane</keyword>
<dbReference type="OrthoDB" id="9811754at2"/>
<feature type="domain" description="YknX-like beta-barrel" evidence="8">
    <location>
        <begin position="265"/>
        <end position="355"/>
    </location>
</feature>
<protein>
    <submittedName>
        <fullName evidence="9">Hemolysin D</fullName>
    </submittedName>
</protein>
<accession>A0A2S7IGK7</accession>
<evidence type="ECO:0000256" key="3">
    <source>
        <dbReference type="ARBA" id="ARBA00022989"/>
    </source>
</evidence>
<proteinExistence type="predicted"/>
<comment type="caution">
    <text evidence="9">The sequence shown here is derived from an EMBL/GenBank/DDBJ whole genome shotgun (WGS) entry which is preliminary data.</text>
</comment>
<name>A0A2S7IGK7_9BACT</name>
<dbReference type="Gene3D" id="2.40.50.100">
    <property type="match status" value="1"/>
</dbReference>
<feature type="transmembrane region" description="Helical" evidence="5">
    <location>
        <begin position="20"/>
        <end position="41"/>
    </location>
</feature>
<dbReference type="GO" id="GO:0055085">
    <property type="term" value="P:transmembrane transport"/>
    <property type="evidence" value="ECO:0007669"/>
    <property type="project" value="InterPro"/>
</dbReference>
<dbReference type="PANTHER" id="PTHR30386:SF26">
    <property type="entry name" value="TRANSPORT PROTEIN COMB"/>
    <property type="match status" value="1"/>
</dbReference>
<dbReference type="SUPFAM" id="SSF111369">
    <property type="entry name" value="HlyD-like secretion proteins"/>
    <property type="match status" value="2"/>
</dbReference>
<dbReference type="Pfam" id="PF25917">
    <property type="entry name" value="BSH_RND"/>
    <property type="match status" value="1"/>
</dbReference>
<comment type="subcellular location">
    <subcellularLocation>
        <location evidence="1">Membrane</location>
        <topology evidence="1">Single-pass membrane protein</topology>
    </subcellularLocation>
</comment>
<dbReference type="InterPro" id="IPR050739">
    <property type="entry name" value="MFP"/>
</dbReference>
<feature type="domain" description="Multidrug resistance protein MdtA-like alpha-helical hairpin" evidence="6">
    <location>
        <begin position="132"/>
        <end position="227"/>
    </location>
</feature>
<sequence length="359" mass="39879">MSTKATTEGHTHKKTKKVNLAKIVTNVLLVACIGGGAWWAYVHFARFEDQEVTNDAQIEEFINPINSRIGGYIKSIRFTEHQAVKKGDTLLVIDDRELKIQVAQAEAAYLEAQAGQGVTSSSINTVRNNTSVADANLAEMKVRLANAEQNYNRYVNLLKDESVSRQQFEMVSTEYEAMKAKYQAMITQRQSTELATSEVSKRLTVNAASIKRAQAALDMARLNLSYTVITAPYDGYVGRRTLQEGQLIQPGQALVSIVRDDQKWITANYKETQMSHIRIGQPVTIKVDALEGKTFKGTVTAISQATGSKYSMVPTDNSTGNFVKIQQRIPVRIDLENNTAEDLKLLRAGMNVEVEAQKL</sequence>
<feature type="domain" description="Multidrug resistance protein MdtA-like barrel-sandwich hybrid" evidence="7">
    <location>
        <begin position="65"/>
        <end position="258"/>
    </location>
</feature>
<keyword evidence="3 5" id="KW-1133">Transmembrane helix</keyword>
<dbReference type="InterPro" id="IPR058625">
    <property type="entry name" value="MdtA-like_BSH"/>
</dbReference>
<keyword evidence="4 5" id="KW-0472">Membrane</keyword>
<dbReference type="Proteomes" id="UP000239590">
    <property type="component" value="Unassembled WGS sequence"/>
</dbReference>
<gene>
    <name evidence="9" type="ORF">C5O19_22565</name>
</gene>
<evidence type="ECO:0000256" key="1">
    <source>
        <dbReference type="ARBA" id="ARBA00004167"/>
    </source>
</evidence>
<dbReference type="InterPro" id="IPR058636">
    <property type="entry name" value="Beta-barrel_YknX"/>
</dbReference>
<dbReference type="Gene3D" id="2.40.30.170">
    <property type="match status" value="1"/>
</dbReference>
<evidence type="ECO:0000313" key="9">
    <source>
        <dbReference type="EMBL" id="PQA54532.1"/>
    </source>
</evidence>
<dbReference type="Pfam" id="PF25876">
    <property type="entry name" value="HH_MFP_RND"/>
    <property type="match status" value="1"/>
</dbReference>
<dbReference type="GO" id="GO:0016020">
    <property type="term" value="C:membrane"/>
    <property type="evidence" value="ECO:0007669"/>
    <property type="project" value="UniProtKB-SubCell"/>
</dbReference>
<dbReference type="AlphaFoldDB" id="A0A2S7IGK7"/>
<evidence type="ECO:0000259" key="6">
    <source>
        <dbReference type="Pfam" id="PF25876"/>
    </source>
</evidence>
<dbReference type="RefSeq" id="WP_104715655.1">
    <property type="nucleotide sequence ID" value="NZ_PTRA01000006.1"/>
</dbReference>
<reference evidence="10" key="1">
    <citation type="submission" date="2018-02" db="EMBL/GenBank/DDBJ databases">
        <title>Genome sequencing of Solimonas sp. HR-BB.</title>
        <authorList>
            <person name="Lee Y."/>
            <person name="Jeon C.O."/>
        </authorList>
    </citation>
    <scope>NUCLEOTIDE SEQUENCE [LARGE SCALE GENOMIC DNA]</scope>
    <source>
        <strain evidence="10">HR-U</strain>
    </source>
</reference>
<dbReference type="EMBL" id="PTRA01000006">
    <property type="protein sequence ID" value="PQA54532.1"/>
    <property type="molecule type" value="Genomic_DNA"/>
</dbReference>
<organism evidence="9 10">
    <name type="scientific">Siphonobacter curvatus</name>
    <dbReference type="NCBI Taxonomy" id="2094562"/>
    <lineage>
        <taxon>Bacteria</taxon>
        <taxon>Pseudomonadati</taxon>
        <taxon>Bacteroidota</taxon>
        <taxon>Cytophagia</taxon>
        <taxon>Cytophagales</taxon>
        <taxon>Cytophagaceae</taxon>
        <taxon>Siphonobacter</taxon>
    </lineage>
</organism>
<evidence type="ECO:0000313" key="10">
    <source>
        <dbReference type="Proteomes" id="UP000239590"/>
    </source>
</evidence>
<dbReference type="InterPro" id="IPR058624">
    <property type="entry name" value="MdtA-like_HH"/>
</dbReference>
<dbReference type="Pfam" id="PF25990">
    <property type="entry name" value="Beta-barrel_YknX"/>
    <property type="match status" value="1"/>
</dbReference>
<dbReference type="PANTHER" id="PTHR30386">
    <property type="entry name" value="MEMBRANE FUSION SUBUNIT OF EMRAB-TOLC MULTIDRUG EFFLUX PUMP"/>
    <property type="match status" value="1"/>
</dbReference>
<evidence type="ECO:0000259" key="8">
    <source>
        <dbReference type="Pfam" id="PF25990"/>
    </source>
</evidence>